<dbReference type="Gramene" id="ONK73975">
    <property type="protein sequence ID" value="ONK73975"/>
    <property type="gene ID" value="A4U43_C03F1510"/>
</dbReference>
<name>A0A5P1F6G5_ASPOF</name>
<sequence length="122" mass="14166">MPSSMKLCDSICQLPSIIRQQRRLASCLVSTKSGHAQGLSSLCIRWEEWRQYGGRSEDCLEVKPERWIMEKGTLKQEPSFKFMHSTQVQGRVWEEHINHSDQTGRRYSDILFYCVTGPGQCR</sequence>
<dbReference type="AlphaFoldDB" id="A0A5P1F6G5"/>
<protein>
    <submittedName>
        <fullName evidence="1">Uncharacterized protein</fullName>
    </submittedName>
</protein>
<dbReference type="Proteomes" id="UP000243459">
    <property type="component" value="Chromosome 3"/>
</dbReference>
<evidence type="ECO:0000313" key="1">
    <source>
        <dbReference type="EMBL" id="ONK73975.1"/>
    </source>
</evidence>
<reference evidence="2" key="1">
    <citation type="journal article" date="2017" name="Nat. Commun.">
        <title>The asparagus genome sheds light on the origin and evolution of a young Y chromosome.</title>
        <authorList>
            <person name="Harkess A."/>
            <person name="Zhou J."/>
            <person name="Xu C."/>
            <person name="Bowers J.E."/>
            <person name="Van der Hulst R."/>
            <person name="Ayyampalayam S."/>
            <person name="Mercati F."/>
            <person name="Riccardi P."/>
            <person name="McKain M.R."/>
            <person name="Kakrana A."/>
            <person name="Tang H."/>
            <person name="Ray J."/>
            <person name="Groenendijk J."/>
            <person name="Arikit S."/>
            <person name="Mathioni S.M."/>
            <person name="Nakano M."/>
            <person name="Shan H."/>
            <person name="Telgmann-Rauber A."/>
            <person name="Kanno A."/>
            <person name="Yue Z."/>
            <person name="Chen H."/>
            <person name="Li W."/>
            <person name="Chen Y."/>
            <person name="Xu X."/>
            <person name="Zhang Y."/>
            <person name="Luo S."/>
            <person name="Chen H."/>
            <person name="Gao J."/>
            <person name="Mao Z."/>
            <person name="Pires J.C."/>
            <person name="Luo M."/>
            <person name="Kudrna D."/>
            <person name="Wing R.A."/>
            <person name="Meyers B.C."/>
            <person name="Yi K."/>
            <person name="Kong H."/>
            <person name="Lavrijsen P."/>
            <person name="Sunseri F."/>
            <person name="Falavigna A."/>
            <person name="Ye Y."/>
            <person name="Leebens-Mack J.H."/>
            <person name="Chen G."/>
        </authorList>
    </citation>
    <scope>NUCLEOTIDE SEQUENCE [LARGE SCALE GENOMIC DNA]</scope>
    <source>
        <strain evidence="2">cv. DH0086</strain>
    </source>
</reference>
<evidence type="ECO:0000313" key="2">
    <source>
        <dbReference type="Proteomes" id="UP000243459"/>
    </source>
</evidence>
<keyword evidence="2" id="KW-1185">Reference proteome</keyword>
<proteinExistence type="predicted"/>
<gene>
    <name evidence="1" type="ORF">A4U43_C03F1510</name>
</gene>
<organism evidence="1 2">
    <name type="scientific">Asparagus officinalis</name>
    <name type="common">Garden asparagus</name>
    <dbReference type="NCBI Taxonomy" id="4686"/>
    <lineage>
        <taxon>Eukaryota</taxon>
        <taxon>Viridiplantae</taxon>
        <taxon>Streptophyta</taxon>
        <taxon>Embryophyta</taxon>
        <taxon>Tracheophyta</taxon>
        <taxon>Spermatophyta</taxon>
        <taxon>Magnoliopsida</taxon>
        <taxon>Liliopsida</taxon>
        <taxon>Asparagales</taxon>
        <taxon>Asparagaceae</taxon>
        <taxon>Asparagoideae</taxon>
        <taxon>Asparagus</taxon>
    </lineage>
</organism>
<accession>A0A5P1F6G5</accession>
<dbReference type="EMBL" id="CM007383">
    <property type="protein sequence ID" value="ONK73975.1"/>
    <property type="molecule type" value="Genomic_DNA"/>
</dbReference>